<dbReference type="OrthoDB" id="10017208at2759"/>
<evidence type="ECO:0000256" key="4">
    <source>
        <dbReference type="ARBA" id="ARBA00023136"/>
    </source>
</evidence>
<dbReference type="InterPro" id="IPR052337">
    <property type="entry name" value="SAT4-like"/>
</dbReference>
<dbReference type="EMBL" id="KI966410">
    <property type="protein sequence ID" value="EWC47465.1"/>
    <property type="molecule type" value="Genomic_DNA"/>
</dbReference>
<dbReference type="AlphaFoldDB" id="W7IEQ1"/>
<feature type="transmembrane region" description="Helical" evidence="7">
    <location>
        <begin position="264"/>
        <end position="286"/>
    </location>
</feature>
<keyword evidence="3 7" id="KW-1133">Transmembrane helix</keyword>
<evidence type="ECO:0000256" key="7">
    <source>
        <dbReference type="SAM" id="Phobius"/>
    </source>
</evidence>
<evidence type="ECO:0000313" key="9">
    <source>
        <dbReference type="EMBL" id="EWC47465.1"/>
    </source>
</evidence>
<keyword evidence="4 7" id="KW-0472">Membrane</keyword>
<comment type="subcellular location">
    <subcellularLocation>
        <location evidence="1">Membrane</location>
        <topology evidence="1">Multi-pass membrane protein</topology>
    </subcellularLocation>
</comment>
<feature type="region of interest" description="Disordered" evidence="6">
    <location>
        <begin position="374"/>
        <end position="434"/>
    </location>
</feature>
<feature type="transmembrane region" description="Helical" evidence="7">
    <location>
        <begin position="215"/>
        <end position="237"/>
    </location>
</feature>
<evidence type="ECO:0000256" key="5">
    <source>
        <dbReference type="ARBA" id="ARBA00038359"/>
    </source>
</evidence>
<feature type="transmembrane region" description="Helical" evidence="7">
    <location>
        <begin position="339"/>
        <end position="363"/>
    </location>
</feature>
<keyword evidence="10" id="KW-1185">Reference proteome</keyword>
<dbReference type="HOGENOM" id="CLU_045271_0_0_1"/>
<dbReference type="InterPro" id="IPR049326">
    <property type="entry name" value="Rhodopsin_dom_fungi"/>
</dbReference>
<sequence length="448" mass="49949">MSADEPYVPTEEDIQSLGSLCIYMAANAAPKWWNVPSDSVLKWVSDYYLTTAEPNQADIMAEIGWNEDYMMLFDGGLGLNLSDLAPFYADLLTIVPHPKVNSFIIPVFGAFTAITTIILALRLWSRISVAGKLGSFDWATVVAYFLIIAWGALAVHESTAVGEWGFYCDQTWTEAHSYERAYDILTFTYPIAILAIKVSLLLFYHQLSAWRPLRISVYVTGFICFANSMCGIFLWVYQCNVPNLWDYMADFMVAKTCKLDQMTVLMATGGVGIFTDVVIWLIPIPMVWQLQLNTRERILAVCTFGVGLVACVGSVMRLVAIRQLLYYGNVDGNDSRDPINAWAVVEMNLALICACVPALRALAIKHIPRIVSRTSDGTDVSKNSKGSSSYKEHGKPSIVSDEDQGTNASELGDYPGPRNSNTEKPESNVKVWSPITNYKTDEYSRMRE</sequence>
<keyword evidence="2 7" id="KW-0812">Transmembrane</keyword>
<organism evidence="9 10">
    <name type="scientific">Drechslerella stenobrocha 248</name>
    <dbReference type="NCBI Taxonomy" id="1043628"/>
    <lineage>
        <taxon>Eukaryota</taxon>
        <taxon>Fungi</taxon>
        <taxon>Dikarya</taxon>
        <taxon>Ascomycota</taxon>
        <taxon>Pezizomycotina</taxon>
        <taxon>Orbiliomycetes</taxon>
        <taxon>Orbiliales</taxon>
        <taxon>Orbiliaceae</taxon>
        <taxon>Drechslerella</taxon>
    </lineage>
</organism>
<protein>
    <recommendedName>
        <fullName evidence="8">Rhodopsin domain-containing protein</fullName>
    </recommendedName>
</protein>
<evidence type="ECO:0000256" key="2">
    <source>
        <dbReference type="ARBA" id="ARBA00022692"/>
    </source>
</evidence>
<gene>
    <name evidence="9" type="ORF">DRE_00433</name>
</gene>
<feature type="domain" description="Rhodopsin" evidence="8">
    <location>
        <begin position="121"/>
        <end position="363"/>
    </location>
</feature>
<feature type="transmembrane region" description="Helical" evidence="7">
    <location>
        <begin position="298"/>
        <end position="319"/>
    </location>
</feature>
<feature type="transmembrane region" description="Helical" evidence="7">
    <location>
        <begin position="136"/>
        <end position="155"/>
    </location>
</feature>
<dbReference type="PANTHER" id="PTHR33048">
    <property type="entry name" value="PTH11-LIKE INTEGRAL MEMBRANE PROTEIN (AFU_ORTHOLOGUE AFUA_5G11245)"/>
    <property type="match status" value="1"/>
</dbReference>
<comment type="similarity">
    <text evidence="5">Belongs to the SAT4 family.</text>
</comment>
<feature type="transmembrane region" description="Helical" evidence="7">
    <location>
        <begin position="184"/>
        <end position="203"/>
    </location>
</feature>
<evidence type="ECO:0000256" key="6">
    <source>
        <dbReference type="SAM" id="MobiDB-lite"/>
    </source>
</evidence>
<dbReference type="PANTHER" id="PTHR33048:SF47">
    <property type="entry name" value="INTEGRAL MEMBRANE PROTEIN-RELATED"/>
    <property type="match status" value="1"/>
</dbReference>
<accession>W7IEQ1</accession>
<name>W7IEQ1_9PEZI</name>
<evidence type="ECO:0000256" key="3">
    <source>
        <dbReference type="ARBA" id="ARBA00022989"/>
    </source>
</evidence>
<dbReference type="Pfam" id="PF20684">
    <property type="entry name" value="Fung_rhodopsin"/>
    <property type="match status" value="1"/>
</dbReference>
<reference evidence="9 10" key="1">
    <citation type="submission" date="2013-05" db="EMBL/GenBank/DDBJ databases">
        <title>Drechslerella stenobrocha genome reveals carnivorous origination and mechanical trapping mechanism of predatory fungi.</title>
        <authorList>
            <person name="Liu X."/>
            <person name="Zhang W."/>
            <person name="Liu K."/>
        </authorList>
    </citation>
    <scope>NUCLEOTIDE SEQUENCE [LARGE SCALE GENOMIC DNA]</scope>
    <source>
        <strain evidence="9 10">248</strain>
    </source>
</reference>
<evidence type="ECO:0000313" key="10">
    <source>
        <dbReference type="Proteomes" id="UP000024837"/>
    </source>
</evidence>
<dbReference type="Proteomes" id="UP000024837">
    <property type="component" value="Unassembled WGS sequence"/>
</dbReference>
<evidence type="ECO:0000256" key="1">
    <source>
        <dbReference type="ARBA" id="ARBA00004141"/>
    </source>
</evidence>
<feature type="transmembrane region" description="Helical" evidence="7">
    <location>
        <begin position="103"/>
        <end position="124"/>
    </location>
</feature>
<feature type="compositionally biased region" description="Polar residues" evidence="6">
    <location>
        <begin position="374"/>
        <end position="389"/>
    </location>
</feature>
<evidence type="ECO:0000259" key="8">
    <source>
        <dbReference type="Pfam" id="PF20684"/>
    </source>
</evidence>
<proteinExistence type="inferred from homology"/>
<dbReference type="GO" id="GO:0016020">
    <property type="term" value="C:membrane"/>
    <property type="evidence" value="ECO:0007669"/>
    <property type="project" value="UniProtKB-SubCell"/>
</dbReference>